<reference evidence="3" key="1">
    <citation type="submission" date="2022-10" db="EMBL/GenBank/DDBJ databases">
        <title>Tapping the CABI collections for fungal endophytes: first genome assemblies for Collariella, Neodidymelliopsis, Ascochyta clinopodiicola, Didymella pomorum, Didymosphaeria variabile, Neocosmospora piperis and Neocucurbitaria cava.</title>
        <authorList>
            <person name="Hill R."/>
        </authorList>
    </citation>
    <scope>NUCLEOTIDE SEQUENCE</scope>
    <source>
        <strain evidence="3">IMI 366586</strain>
    </source>
</reference>
<dbReference type="Pfam" id="PF25304">
    <property type="entry name" value="WHD_eIF2D"/>
    <property type="match status" value="1"/>
</dbReference>
<dbReference type="PROSITE" id="PS50296">
    <property type="entry name" value="SUI1"/>
    <property type="match status" value="1"/>
</dbReference>
<dbReference type="PANTHER" id="PTHR12217">
    <property type="entry name" value="EUKARYOTIC TRANSLATION INITIATION FACTOR 2D"/>
    <property type="match status" value="1"/>
</dbReference>
<proteinExistence type="predicted"/>
<dbReference type="EMBL" id="JAPEUR010000193">
    <property type="protein sequence ID" value="KAJ4315872.1"/>
    <property type="molecule type" value="Genomic_DNA"/>
</dbReference>
<dbReference type="InterPro" id="IPR015947">
    <property type="entry name" value="PUA-like_sf"/>
</dbReference>
<dbReference type="FunFam" id="3.30.780.10:FF:000008">
    <property type="entry name" value="eukaryotic translation initiation factor 2D"/>
    <property type="match status" value="1"/>
</dbReference>
<dbReference type="OrthoDB" id="199771at2759"/>
<feature type="region of interest" description="Disordered" evidence="1">
    <location>
        <begin position="393"/>
        <end position="424"/>
    </location>
</feature>
<feature type="region of interest" description="Disordered" evidence="1">
    <location>
        <begin position="248"/>
        <end position="289"/>
    </location>
</feature>
<comment type="caution">
    <text evidence="3">The sequence shown here is derived from an EMBL/GenBank/DDBJ whole genome shotgun (WGS) entry which is preliminary data.</text>
</comment>
<dbReference type="InterPro" id="IPR057429">
    <property type="entry name" value="WH_eIF2D"/>
</dbReference>
<dbReference type="SUPFAM" id="SSF88697">
    <property type="entry name" value="PUA domain-like"/>
    <property type="match status" value="1"/>
</dbReference>
<dbReference type="AlphaFoldDB" id="A0A9W8W8Q7"/>
<dbReference type="GO" id="GO:0003743">
    <property type="term" value="F:translation initiation factor activity"/>
    <property type="evidence" value="ECO:0007669"/>
    <property type="project" value="InterPro"/>
</dbReference>
<name>A0A9W8W8Q7_9HYPO</name>
<dbReference type="Pfam" id="PF26292">
    <property type="entry name" value="PUA_elF2D"/>
    <property type="match status" value="1"/>
</dbReference>
<evidence type="ECO:0000313" key="3">
    <source>
        <dbReference type="EMBL" id="KAJ4315872.1"/>
    </source>
</evidence>
<protein>
    <recommendedName>
        <fullName evidence="2">SUI1 domain-containing protein</fullName>
    </recommendedName>
</protein>
<feature type="compositionally biased region" description="Low complexity" evidence="1">
    <location>
        <begin position="405"/>
        <end position="424"/>
    </location>
</feature>
<dbReference type="Pfam" id="PF17832">
    <property type="entry name" value="Pre-PUA"/>
    <property type="match status" value="1"/>
</dbReference>
<feature type="domain" description="SUI1" evidence="2">
    <location>
        <begin position="548"/>
        <end position="622"/>
    </location>
</feature>
<feature type="compositionally biased region" description="Polar residues" evidence="1">
    <location>
        <begin position="34"/>
        <end position="52"/>
    </location>
</feature>
<accession>A0A9W8W8Q7</accession>
<evidence type="ECO:0000259" key="2">
    <source>
        <dbReference type="PROSITE" id="PS50296"/>
    </source>
</evidence>
<dbReference type="InterPro" id="IPR001950">
    <property type="entry name" value="SUI1"/>
</dbReference>
<organism evidence="3 4">
    <name type="scientific">Fusarium piperis</name>
    <dbReference type="NCBI Taxonomy" id="1435070"/>
    <lineage>
        <taxon>Eukaryota</taxon>
        <taxon>Fungi</taxon>
        <taxon>Dikarya</taxon>
        <taxon>Ascomycota</taxon>
        <taxon>Pezizomycotina</taxon>
        <taxon>Sordariomycetes</taxon>
        <taxon>Hypocreomycetidae</taxon>
        <taxon>Hypocreales</taxon>
        <taxon>Nectriaceae</taxon>
        <taxon>Fusarium</taxon>
        <taxon>Fusarium solani species complex</taxon>
    </lineage>
</organism>
<evidence type="ECO:0000313" key="4">
    <source>
        <dbReference type="Proteomes" id="UP001140502"/>
    </source>
</evidence>
<dbReference type="Gene3D" id="3.30.780.10">
    <property type="entry name" value="SUI1-like domain"/>
    <property type="match status" value="1"/>
</dbReference>
<feature type="region of interest" description="Disordered" evidence="1">
    <location>
        <begin position="33"/>
        <end position="52"/>
    </location>
</feature>
<dbReference type="GO" id="GO:0001731">
    <property type="term" value="P:formation of translation preinitiation complex"/>
    <property type="evidence" value="ECO:0007669"/>
    <property type="project" value="InterPro"/>
</dbReference>
<keyword evidence="4" id="KW-1185">Reference proteome</keyword>
<dbReference type="Proteomes" id="UP001140502">
    <property type="component" value="Unassembled WGS sequence"/>
</dbReference>
<dbReference type="SUPFAM" id="SSF55159">
    <property type="entry name" value="eIF1-like"/>
    <property type="match status" value="1"/>
</dbReference>
<dbReference type="InterPro" id="IPR048248">
    <property type="entry name" value="PUA_eIF2d-like"/>
</dbReference>
<gene>
    <name evidence="3" type="ORF">N0V84_008141</name>
</gene>
<dbReference type="PANTHER" id="PTHR12217:SF4">
    <property type="entry name" value="EUKARYOTIC TRANSLATION INITIATION FACTOR 2D"/>
    <property type="match status" value="1"/>
</dbReference>
<dbReference type="InterPro" id="IPR041366">
    <property type="entry name" value="Pre-PUA"/>
</dbReference>
<dbReference type="Gene3D" id="3.10.400.20">
    <property type="match status" value="1"/>
</dbReference>
<dbReference type="Pfam" id="PF01253">
    <property type="entry name" value="SUI1"/>
    <property type="match status" value="1"/>
</dbReference>
<feature type="compositionally biased region" description="Acidic residues" evidence="1">
    <location>
        <begin position="248"/>
        <end position="260"/>
    </location>
</feature>
<dbReference type="InterPro" id="IPR039757">
    <property type="entry name" value="EIF2D"/>
</dbReference>
<dbReference type="CDD" id="cd11608">
    <property type="entry name" value="eIF2D_C"/>
    <property type="match status" value="1"/>
</dbReference>
<dbReference type="InterPro" id="IPR039759">
    <property type="entry name" value="eIF2D_SUI1"/>
</dbReference>
<dbReference type="InterPro" id="IPR036877">
    <property type="entry name" value="SUI1_dom_sf"/>
</dbReference>
<evidence type="ECO:0000256" key="1">
    <source>
        <dbReference type="SAM" id="MobiDB-lite"/>
    </source>
</evidence>
<sequence length="641" mass="70102">MFKKKPEIKNLAPLRSSDRRKLADQIIRDYQIPVPQSSADDDTSSGVQQTLSSLRNSLLPESTSSARFTTSSGPNLAQISGTIYVGSCPGQDERILWFQFGKNPKLIPTVYTLWHNPNIVPLLHTPDFVVEEKLTHGSDLMIPGLVKAPSAEWDSRAKTGSVVAVAGMHKDTVPLWIGTCQVDICNLGPSVRGQKGVAVKALHWSGDELWNWRPLGSGGQTPPESLEGWPGLTSQLTEGVQQLSVENDNENGDQEADDGAPVESSVYEESSKPDRDATEEEEQEPTTKEIDDAFQKAFLYAIHKAKAENPGPKFGFVFPIQPSFLISNMIQPYLRSQNPQYYIIKKTSWKNAKKFIKHLDKLGLVKSKDRNGGETVILDIDFGDELVTGFRPYNLPKPKAPGSESAKAGEQGSGQASSSNDSSLGQTVTIQNIYRLSPKLVPTLLPSKTEFYTAQQVSAAIKSYIEQRPELGGQGSSTIKLDPFLANSILGSNPSHDDSQALASGRISRSALQKRVLDDSHLCQPFYVIKRKDSASEQKPKAGHPPHVLVTIEKRTGTKVVTKISNLEPFFIDPQLLAPELQKKCAGSASVGQASGSKPGLLEIVVQGDQRKILVGEILPKRGIDAKWVEVVDKTKAKKKK</sequence>